<evidence type="ECO:0000313" key="2">
    <source>
        <dbReference type="Ensembl" id="ENSOMEP00000019442.1"/>
    </source>
</evidence>
<feature type="transmembrane region" description="Helical" evidence="1">
    <location>
        <begin position="12"/>
        <end position="37"/>
    </location>
</feature>
<name>A0A3B3CNL8_ORYME</name>
<keyword evidence="1" id="KW-0472">Membrane</keyword>
<evidence type="ECO:0000313" key="3">
    <source>
        <dbReference type="Proteomes" id="UP000261560"/>
    </source>
</evidence>
<evidence type="ECO:0000256" key="1">
    <source>
        <dbReference type="SAM" id="Phobius"/>
    </source>
</evidence>
<protein>
    <submittedName>
        <fullName evidence="2">Uncharacterized protein</fullName>
    </submittedName>
</protein>
<proteinExistence type="predicted"/>
<organism evidence="2 3">
    <name type="scientific">Oryzias melastigma</name>
    <name type="common">Marine medaka</name>
    <dbReference type="NCBI Taxonomy" id="30732"/>
    <lineage>
        <taxon>Eukaryota</taxon>
        <taxon>Metazoa</taxon>
        <taxon>Chordata</taxon>
        <taxon>Craniata</taxon>
        <taxon>Vertebrata</taxon>
        <taxon>Euteleostomi</taxon>
        <taxon>Actinopterygii</taxon>
        <taxon>Neopterygii</taxon>
        <taxon>Teleostei</taxon>
        <taxon>Neoteleostei</taxon>
        <taxon>Acanthomorphata</taxon>
        <taxon>Ovalentaria</taxon>
        <taxon>Atherinomorphae</taxon>
        <taxon>Beloniformes</taxon>
        <taxon>Adrianichthyidae</taxon>
        <taxon>Oryziinae</taxon>
        <taxon>Oryzias</taxon>
    </lineage>
</organism>
<dbReference type="Ensembl" id="ENSOMET00000028694.1">
    <property type="protein sequence ID" value="ENSOMEP00000019442.1"/>
    <property type="gene ID" value="ENSOMEG00000021269.1"/>
</dbReference>
<keyword evidence="3" id="KW-1185">Reference proteome</keyword>
<accession>A0A3B3CNL8</accession>
<dbReference type="Proteomes" id="UP000261560">
    <property type="component" value="Unplaced"/>
</dbReference>
<dbReference type="AlphaFoldDB" id="A0A3B3CNL8"/>
<dbReference type="PaxDb" id="30732-ENSOMEP00000019442"/>
<sequence>SAWERLPEADRHAFFLLFYFFRVSGAGGGGAGGGWLWRISQKLKAGIQEERRCVFGGGLILQAFTTDRALNTGSQIQSQLNPPTPLHIHKHTFSSTFAVPLLNRPLRALLFPDSPLLPHSQPLSVSGGDLQLFITFSRKNQEKISSTASQELYINMYIIKLYT</sequence>
<keyword evidence="1" id="KW-1133">Transmembrane helix</keyword>
<reference evidence="2" key="1">
    <citation type="submission" date="2025-08" db="UniProtKB">
        <authorList>
            <consortium name="Ensembl"/>
        </authorList>
    </citation>
    <scope>IDENTIFICATION</scope>
</reference>
<reference evidence="2" key="2">
    <citation type="submission" date="2025-09" db="UniProtKB">
        <authorList>
            <consortium name="Ensembl"/>
        </authorList>
    </citation>
    <scope>IDENTIFICATION</scope>
</reference>
<keyword evidence="1" id="KW-0812">Transmembrane</keyword>